<keyword evidence="3" id="KW-1185">Reference proteome</keyword>
<accession>Q9CMV7</accession>
<dbReference type="RefSeq" id="WP_010906800.1">
    <property type="nucleotide sequence ID" value="NC_002663.1"/>
</dbReference>
<dbReference type="HOGENOM" id="CLU_084466_0_0_6"/>
<evidence type="ECO:0008006" key="4">
    <source>
        <dbReference type="Google" id="ProtNLM"/>
    </source>
</evidence>
<gene>
    <name evidence="2" type="ordered locus">PM0697</name>
</gene>
<dbReference type="OrthoDB" id="9805811at2"/>
<dbReference type="InterPro" id="IPR025503">
    <property type="entry name" value="DUF4391"/>
</dbReference>
<protein>
    <recommendedName>
        <fullName evidence="4">DUF4391 domain-containing protein</fullName>
    </recommendedName>
</protein>
<sequence>MALYRYPGTTAVNRQIPKNKFYQMGNATHKLEQLFVNQIERIHWANKLAENTLRIPPTDEVKEIQIFHLHTRVEHLDKRILNYIDNQILSPIIFEIHYQNKIKVIATYKRLSHTDKTKVVLDHYYESAWLTENSRQDLPIVLNLADLYAHLLHALLPFTVQDEINTAQNIEQILQKQREISLLQKALANLTTKLKNEKQFNRKVEINQKIQQLQKQINNL</sequence>
<dbReference type="Proteomes" id="UP000000809">
    <property type="component" value="Chromosome"/>
</dbReference>
<dbReference type="PATRIC" id="fig|272843.6.peg.705"/>
<dbReference type="KEGG" id="pmu:PM0697"/>
<evidence type="ECO:0000313" key="2">
    <source>
        <dbReference type="EMBL" id="AAK02781.1"/>
    </source>
</evidence>
<keyword evidence="1" id="KW-0175">Coiled coil</keyword>
<dbReference type="EnsemblBacteria" id="AAK02781">
    <property type="protein sequence ID" value="AAK02781"/>
    <property type="gene ID" value="PM0697"/>
</dbReference>
<dbReference type="STRING" id="272843.PM0697"/>
<evidence type="ECO:0000313" key="3">
    <source>
        <dbReference type="Proteomes" id="UP000000809"/>
    </source>
</evidence>
<dbReference type="Pfam" id="PF14335">
    <property type="entry name" value="DUF4391"/>
    <property type="match status" value="1"/>
</dbReference>
<feature type="coiled-coil region" evidence="1">
    <location>
        <begin position="173"/>
        <end position="216"/>
    </location>
</feature>
<evidence type="ECO:0000256" key="1">
    <source>
        <dbReference type="SAM" id="Coils"/>
    </source>
</evidence>
<name>Q9CMV7_PASMU</name>
<dbReference type="AlphaFoldDB" id="Q9CMV7"/>
<reference evidence="2 3" key="1">
    <citation type="journal article" date="2001" name="Proc. Natl. Acad. Sci. U.S.A.">
        <title>Complete genomic sequence of Pasteurella multocida Pm70.</title>
        <authorList>
            <person name="May B.J."/>
            <person name="Zhang Q."/>
            <person name="Li L.L."/>
            <person name="Paustian M.L."/>
            <person name="Whittam T.S."/>
            <person name="Kapur V."/>
        </authorList>
    </citation>
    <scope>NUCLEOTIDE SEQUENCE [LARGE SCALE GENOMIC DNA]</scope>
    <source>
        <strain evidence="2 3">Pm70</strain>
    </source>
</reference>
<organism evidence="2 3">
    <name type="scientific">Pasteurella multocida (strain Pm70)</name>
    <dbReference type="NCBI Taxonomy" id="272843"/>
    <lineage>
        <taxon>Bacteria</taxon>
        <taxon>Pseudomonadati</taxon>
        <taxon>Pseudomonadota</taxon>
        <taxon>Gammaproteobacteria</taxon>
        <taxon>Pasteurellales</taxon>
        <taxon>Pasteurellaceae</taxon>
        <taxon>Pasteurella</taxon>
    </lineage>
</organism>
<proteinExistence type="predicted"/>
<dbReference type="EMBL" id="AE004439">
    <property type="protein sequence ID" value="AAK02781.1"/>
    <property type="molecule type" value="Genomic_DNA"/>
</dbReference>